<evidence type="ECO:0000256" key="4">
    <source>
        <dbReference type="ARBA" id="ARBA00023125"/>
    </source>
</evidence>
<organism evidence="8">
    <name type="scientific">Candidatus Aramenus sulfurataquae</name>
    <dbReference type="NCBI Taxonomy" id="1326980"/>
    <lineage>
        <taxon>Archaea</taxon>
        <taxon>Thermoproteota</taxon>
        <taxon>Thermoprotei</taxon>
        <taxon>Sulfolobales</taxon>
        <taxon>Sulfolobaceae</taxon>
        <taxon>Candidatus Aramenus</taxon>
    </lineage>
</organism>
<reference evidence="8" key="1">
    <citation type="submission" date="2015-03" db="EMBL/GenBank/DDBJ databases">
        <title>Metagenome Sequencing of an Archaeal-Dominated Microbial Community from a Hot Spring at the Los Azufres Geothermal Field, Mexico.</title>
        <authorList>
            <person name="Servin-Garciduenas L.E."/>
            <person name="Martinez-Romero E."/>
        </authorList>
    </citation>
    <scope>NUCLEOTIDE SEQUENCE [LARGE SCALE GENOMIC DNA]</scope>
    <source>
        <strain evidence="8">AZ1-454</strain>
    </source>
</reference>
<dbReference type="GO" id="GO:0003677">
    <property type="term" value="F:DNA binding"/>
    <property type="evidence" value="ECO:0007669"/>
    <property type="project" value="UniProtKB-KW"/>
</dbReference>
<comment type="caution">
    <text evidence="8">The sequence shown here is derived from an EMBL/GenBank/DDBJ whole genome shotgun (WGS) entry which is preliminary data.</text>
</comment>
<dbReference type="PANTHER" id="PTHR30405">
    <property type="entry name" value="TRANSPOSASE"/>
    <property type="match status" value="1"/>
</dbReference>
<protein>
    <submittedName>
        <fullName evidence="8">Transposase</fullName>
    </submittedName>
</protein>
<dbReference type="InterPro" id="IPR051399">
    <property type="entry name" value="RNA-guided_DNA_endo/Transpos"/>
</dbReference>
<dbReference type="Pfam" id="PF07282">
    <property type="entry name" value="Cas12f1-like_TNB"/>
    <property type="match status" value="1"/>
</dbReference>
<feature type="domain" description="Probable transposase IS891/IS1136/IS1341" evidence="6">
    <location>
        <begin position="163"/>
        <end position="277"/>
    </location>
</feature>
<dbReference type="Pfam" id="PF01385">
    <property type="entry name" value="OrfB_IS605"/>
    <property type="match status" value="1"/>
</dbReference>
<evidence type="ECO:0000256" key="1">
    <source>
        <dbReference type="ARBA" id="ARBA00008761"/>
    </source>
</evidence>
<proteinExistence type="inferred from homology"/>
<name>A0A0F2LQQ6_9CREN</name>
<evidence type="ECO:0000256" key="3">
    <source>
        <dbReference type="ARBA" id="ARBA00022578"/>
    </source>
</evidence>
<keyword evidence="3" id="KW-0815">Transposition</keyword>
<dbReference type="EMBL" id="JZWS02000067">
    <property type="protein sequence ID" value="MCL7344900.1"/>
    <property type="molecule type" value="Genomic_DNA"/>
</dbReference>
<evidence type="ECO:0000256" key="2">
    <source>
        <dbReference type="ARBA" id="ARBA00011044"/>
    </source>
</evidence>
<keyword evidence="4" id="KW-0238">DNA-binding</keyword>
<gene>
    <name evidence="9" type="ORF">TQ35_010055</name>
    <name evidence="8" type="ORF">TQ35_09105</name>
</gene>
<dbReference type="PATRIC" id="fig|1326980.8.peg.949"/>
<evidence type="ECO:0000259" key="7">
    <source>
        <dbReference type="Pfam" id="PF07282"/>
    </source>
</evidence>
<dbReference type="InterPro" id="IPR010095">
    <property type="entry name" value="Cas12f1-like_TNB"/>
</dbReference>
<accession>A0A0F2LQQ6</accession>
<comment type="similarity">
    <text evidence="1">In the C-terminal section; belongs to the transposase 35 family.</text>
</comment>
<evidence type="ECO:0000259" key="6">
    <source>
        <dbReference type="Pfam" id="PF01385"/>
    </source>
</evidence>
<keyword evidence="5" id="KW-0233">DNA recombination</keyword>
<comment type="similarity">
    <text evidence="2">In the N-terminal section; belongs to the transposase 2 family.</text>
</comment>
<dbReference type="PANTHER" id="PTHR30405:SF21">
    <property type="entry name" value="TRANSPOSASE-RELATED"/>
    <property type="match status" value="1"/>
</dbReference>
<feature type="domain" description="Cas12f1-like TNB" evidence="7">
    <location>
        <begin position="294"/>
        <end position="358"/>
    </location>
</feature>
<dbReference type="NCBIfam" id="NF040570">
    <property type="entry name" value="guided_TnpB"/>
    <property type="match status" value="1"/>
</dbReference>
<evidence type="ECO:0000313" key="8">
    <source>
        <dbReference type="EMBL" id="KJR78091.1"/>
    </source>
</evidence>
<dbReference type="GO" id="GO:0032196">
    <property type="term" value="P:transposition"/>
    <property type="evidence" value="ECO:0007669"/>
    <property type="project" value="UniProtKB-KW"/>
</dbReference>
<dbReference type="AlphaFoldDB" id="A0A0F2LQQ6"/>
<sequence>MKRSNTVRLVVNKELDAKLRELATWTAKCWNEVNWLRMQQFKEGKRVDFNNTERKVYAKYREYLKVNASQVCRKNAEAWRSFFALLREKKEDKSLKPRPPSYWKGERKVILIRNDRYAVDEGSRTIYLKDFHLSLRFKGRLKWKGKQGRLEIFHDGFHWYATIPVEVELNAKTKGNGIAGIDLGIVNLATVAFDDGTWVLFKGGSLLSEYENYSRKIALTQKKLSAHGQTRSKKLKALYLKRKRFLKHALNSLVRRILKIAYDKGVSTIRVGYPRKIAQRHGNKLTVNFWNYNYIIKRLMEVSEEYGIKVIPVNEAYTSHTCSLCGEVHDSGRVFRGLFKCPHTGRTINADLNGAINILHIPESQGGWNEGFSPSFSTGSTRGIGVNWLKTQPLVYRWTSGAGWATPTSYETMKVKAVNHKPVNRSKGTLTL</sequence>
<reference evidence="9" key="2">
    <citation type="submission" date="2022-05" db="EMBL/GenBank/DDBJ databases">
        <title>Metagenome Sequencing of an Archaeal-Dominated Microbial Community from a Hot Spring at the Los Azufres Geothermal Field, Mexico.</title>
        <authorList>
            <person name="Marin-Paredes R."/>
            <person name="Martinez-Romero E."/>
            <person name="Servin-Garciduenas L.E."/>
        </authorList>
    </citation>
    <scope>NUCLEOTIDE SEQUENCE</scope>
    <source>
        <strain evidence="9">AZ1-454</strain>
    </source>
</reference>
<dbReference type="InterPro" id="IPR001959">
    <property type="entry name" value="Transposase"/>
</dbReference>
<evidence type="ECO:0000256" key="5">
    <source>
        <dbReference type="ARBA" id="ARBA00023172"/>
    </source>
</evidence>
<evidence type="ECO:0000313" key="9">
    <source>
        <dbReference type="EMBL" id="MCL7344900.1"/>
    </source>
</evidence>
<dbReference type="EMBL" id="JZWS01000221">
    <property type="protein sequence ID" value="KJR78091.1"/>
    <property type="molecule type" value="Genomic_DNA"/>
</dbReference>
<dbReference type="GO" id="GO:0006310">
    <property type="term" value="P:DNA recombination"/>
    <property type="evidence" value="ECO:0007669"/>
    <property type="project" value="UniProtKB-KW"/>
</dbReference>